<evidence type="ECO:0000259" key="2">
    <source>
        <dbReference type="Pfam" id="PF07985"/>
    </source>
</evidence>
<sequence length="268" mass="31729">MSDFILVTKSKRKSKKTSKLRVDRSLSPIEIDEDKVINQIREIKIDLESSDFFKKSFELFAETIKNRLIEEIICLGIGKISECIIAKHQFAFILIIKEKFNIQYLKFYDPIHSLKDKNILKSFDCEILKENKEAKYIADKLSLFYLPHCPKQITNNLLYKNWNAASLNNLIIICNSFKSIIEATPERFLRPNAHYIIEIDPFVNERELENCYKFTDIFNDFSIHTFDKVAELEKDFWENNPEPIYSSEDLEFVKEKNGRSEDIERNFK</sequence>
<dbReference type="OrthoDB" id="551431at2759"/>
<organism evidence="3 4">
    <name type="scientific">Polypedilum vanderplanki</name>
    <name type="common">Sleeping chironomid midge</name>
    <dbReference type="NCBI Taxonomy" id="319348"/>
    <lineage>
        <taxon>Eukaryota</taxon>
        <taxon>Metazoa</taxon>
        <taxon>Ecdysozoa</taxon>
        <taxon>Arthropoda</taxon>
        <taxon>Hexapoda</taxon>
        <taxon>Insecta</taxon>
        <taxon>Pterygota</taxon>
        <taxon>Neoptera</taxon>
        <taxon>Endopterygota</taxon>
        <taxon>Diptera</taxon>
        <taxon>Nematocera</taxon>
        <taxon>Chironomoidea</taxon>
        <taxon>Chironomidae</taxon>
        <taxon>Chironominae</taxon>
        <taxon>Polypedilum</taxon>
        <taxon>Polypedilum</taxon>
    </lineage>
</organism>
<feature type="domain" description="SRR1-like" evidence="2">
    <location>
        <begin position="65"/>
        <end position="225"/>
    </location>
</feature>
<dbReference type="PANTHER" id="PTHR28626">
    <property type="entry name" value="SRR1-LIKE PROTEIN"/>
    <property type="match status" value="1"/>
</dbReference>
<dbReference type="InterPro" id="IPR040044">
    <property type="entry name" value="SRR1L"/>
</dbReference>
<comment type="caution">
    <text evidence="3">The sequence shown here is derived from an EMBL/GenBank/DDBJ whole genome shotgun (WGS) entry which is preliminary data.</text>
</comment>
<reference evidence="3" key="1">
    <citation type="submission" date="2021-03" db="EMBL/GenBank/DDBJ databases">
        <title>Chromosome level genome of the anhydrobiotic midge Polypedilum vanderplanki.</title>
        <authorList>
            <person name="Yoshida Y."/>
            <person name="Kikawada T."/>
            <person name="Gusev O."/>
        </authorList>
    </citation>
    <scope>NUCLEOTIDE SEQUENCE</scope>
    <source>
        <strain evidence="3">NIAS01</strain>
        <tissue evidence="3">Whole body or cell culture</tissue>
    </source>
</reference>
<dbReference type="PANTHER" id="PTHR28626:SF3">
    <property type="entry name" value="SRR1-LIKE PROTEIN"/>
    <property type="match status" value="1"/>
</dbReference>
<dbReference type="Pfam" id="PF07985">
    <property type="entry name" value="SRR1"/>
    <property type="match status" value="1"/>
</dbReference>
<dbReference type="Proteomes" id="UP001107558">
    <property type="component" value="Chromosome 1"/>
</dbReference>
<dbReference type="EMBL" id="JADBJN010000001">
    <property type="protein sequence ID" value="KAG5683668.1"/>
    <property type="molecule type" value="Genomic_DNA"/>
</dbReference>
<gene>
    <name evidence="3" type="ORF">PVAND_012935</name>
</gene>
<proteinExistence type="inferred from homology"/>
<dbReference type="GO" id="GO:0005634">
    <property type="term" value="C:nucleus"/>
    <property type="evidence" value="ECO:0007669"/>
    <property type="project" value="TreeGrafter"/>
</dbReference>
<dbReference type="AlphaFoldDB" id="A0A9J6CP40"/>
<name>A0A9J6CP40_POLVA</name>
<dbReference type="GO" id="GO:0005737">
    <property type="term" value="C:cytoplasm"/>
    <property type="evidence" value="ECO:0007669"/>
    <property type="project" value="TreeGrafter"/>
</dbReference>
<evidence type="ECO:0000313" key="4">
    <source>
        <dbReference type="Proteomes" id="UP001107558"/>
    </source>
</evidence>
<accession>A0A9J6CP40</accession>
<keyword evidence="4" id="KW-1185">Reference proteome</keyword>
<evidence type="ECO:0000313" key="3">
    <source>
        <dbReference type="EMBL" id="KAG5683668.1"/>
    </source>
</evidence>
<dbReference type="InterPro" id="IPR012942">
    <property type="entry name" value="SRR1-like"/>
</dbReference>
<evidence type="ECO:0000256" key="1">
    <source>
        <dbReference type="ARBA" id="ARBA00009856"/>
    </source>
</evidence>
<protein>
    <recommendedName>
        <fullName evidence="2">SRR1-like domain-containing protein</fullName>
    </recommendedName>
</protein>
<comment type="similarity">
    <text evidence="1">Belongs to the SRR1 family.</text>
</comment>